<dbReference type="GO" id="GO:0005975">
    <property type="term" value="P:carbohydrate metabolic process"/>
    <property type="evidence" value="ECO:0007669"/>
    <property type="project" value="InterPro"/>
</dbReference>
<comment type="caution">
    <text evidence="1">The sequence shown here is derived from an EMBL/GenBank/DDBJ whole genome shotgun (WGS) entry which is preliminary data.</text>
</comment>
<dbReference type="Gene3D" id="1.50.10.10">
    <property type="match status" value="1"/>
</dbReference>
<dbReference type="InterPro" id="IPR008928">
    <property type="entry name" value="6-hairpin_glycosidase_sf"/>
</dbReference>
<protein>
    <recommendedName>
        <fullName evidence="2">Alpha-macroglobulin-like TED domain-containing protein</fullName>
    </recommendedName>
</protein>
<dbReference type="AlphaFoldDB" id="X1CZ88"/>
<accession>X1CZ88</accession>
<feature type="non-terminal residue" evidence="1">
    <location>
        <position position="1"/>
    </location>
</feature>
<sequence length="185" mass="20633">NGEVVSYEISYRAGAGLSIAALAIASTFDVSGDFENSEYLKAAKDAFFYLEKNNVSLTNDGKENIVDDYCALMAATELYNATSDIVYKEAADRRATSLTARLIQNSEGHYFWRADDKERPFFHAADAGLPVVSLLKYVEIAEEGDRKSKMRNVFSIITCCVIPTTMNIDRVLFSFIKSHFSVCFI</sequence>
<dbReference type="EMBL" id="BART01010570">
    <property type="protein sequence ID" value="GAG89516.1"/>
    <property type="molecule type" value="Genomic_DNA"/>
</dbReference>
<proteinExistence type="predicted"/>
<organism evidence="1">
    <name type="scientific">marine sediment metagenome</name>
    <dbReference type="NCBI Taxonomy" id="412755"/>
    <lineage>
        <taxon>unclassified sequences</taxon>
        <taxon>metagenomes</taxon>
        <taxon>ecological metagenomes</taxon>
    </lineage>
</organism>
<gene>
    <name evidence="1" type="ORF">S01H4_22920</name>
</gene>
<evidence type="ECO:0008006" key="2">
    <source>
        <dbReference type="Google" id="ProtNLM"/>
    </source>
</evidence>
<reference evidence="1" key="1">
    <citation type="journal article" date="2014" name="Front. Microbiol.">
        <title>High frequency of phylogenetically diverse reductive dehalogenase-homologous genes in deep subseafloor sedimentary metagenomes.</title>
        <authorList>
            <person name="Kawai M."/>
            <person name="Futagami T."/>
            <person name="Toyoda A."/>
            <person name="Takaki Y."/>
            <person name="Nishi S."/>
            <person name="Hori S."/>
            <person name="Arai W."/>
            <person name="Tsubouchi T."/>
            <person name="Morono Y."/>
            <person name="Uchiyama I."/>
            <person name="Ito T."/>
            <person name="Fujiyama A."/>
            <person name="Inagaki F."/>
            <person name="Takami H."/>
        </authorList>
    </citation>
    <scope>NUCLEOTIDE SEQUENCE</scope>
    <source>
        <strain evidence="1">Expedition CK06-06</strain>
    </source>
</reference>
<name>X1CZ88_9ZZZZ</name>
<dbReference type="InterPro" id="IPR012341">
    <property type="entry name" value="6hp_glycosidase-like_sf"/>
</dbReference>
<evidence type="ECO:0000313" key="1">
    <source>
        <dbReference type="EMBL" id="GAG89516.1"/>
    </source>
</evidence>
<dbReference type="SUPFAM" id="SSF48208">
    <property type="entry name" value="Six-hairpin glycosidases"/>
    <property type="match status" value="1"/>
</dbReference>